<dbReference type="SUPFAM" id="SSF52091">
    <property type="entry name" value="SpoIIaa-like"/>
    <property type="match status" value="1"/>
</dbReference>
<dbReference type="RefSeq" id="WP_096467452.1">
    <property type="nucleotide sequence ID" value="NZ_AP017312.1"/>
</dbReference>
<dbReference type="Gene3D" id="3.40.50.10600">
    <property type="entry name" value="SpoIIaa-like domains"/>
    <property type="match status" value="1"/>
</dbReference>
<dbReference type="AlphaFoldDB" id="A0A0U5B8V2"/>
<accession>A0A0U5B8V2</accession>
<dbReference type="InterPro" id="IPR038396">
    <property type="entry name" value="SpoIIAA-like_sf"/>
</dbReference>
<proteinExistence type="predicted"/>
<protein>
    <submittedName>
        <fullName evidence="1">Uncharacterized protein</fullName>
    </submittedName>
</protein>
<sequence>MIRVIESRSDAVVAIEVSEKVTKKDYPDIERAFRETADRYGKIRVLIMVGEYTGVSWDAILEDIEFNKEFYKYYDKVAVISDRKWMKPIIKIEDYFIKADMKYFDLEQQNEAWEWITQE</sequence>
<evidence type="ECO:0000313" key="2">
    <source>
        <dbReference type="Proteomes" id="UP000217696"/>
    </source>
</evidence>
<evidence type="ECO:0000313" key="1">
    <source>
        <dbReference type="EMBL" id="BAU29807.1"/>
    </source>
</evidence>
<dbReference type="InterPro" id="IPR036513">
    <property type="entry name" value="STAS_dom_sf"/>
</dbReference>
<dbReference type="Proteomes" id="UP000217696">
    <property type="component" value="Chromosome"/>
</dbReference>
<dbReference type="Pfam" id="PF11964">
    <property type="entry name" value="SpoIIAA-like"/>
    <property type="match status" value="1"/>
</dbReference>
<keyword evidence="2" id="KW-1185">Reference proteome</keyword>
<dbReference type="EMBL" id="AP017312">
    <property type="protein sequence ID" value="BAU29807.1"/>
    <property type="molecule type" value="Genomic_DNA"/>
</dbReference>
<dbReference type="InterPro" id="IPR021866">
    <property type="entry name" value="SpoIIAA-like"/>
</dbReference>
<name>A0A0U5B8V2_9BACL</name>
<gene>
    <name evidence="1" type="ORF">CB4_04044</name>
</gene>
<dbReference type="OrthoDB" id="2679865at2"/>
<reference evidence="1 2" key="1">
    <citation type="submission" date="2015-12" db="EMBL/GenBank/DDBJ databases">
        <title>Genome sequence of Aneurinibacillus soli.</title>
        <authorList>
            <person name="Lee J.S."/>
            <person name="Lee K.C."/>
            <person name="Kim K.K."/>
            <person name="Lee B.W."/>
        </authorList>
    </citation>
    <scope>NUCLEOTIDE SEQUENCE [LARGE SCALE GENOMIC DNA]</scope>
    <source>
        <strain evidence="1 2">CB4</strain>
    </source>
</reference>
<organism evidence="1 2">
    <name type="scientific">Aneurinibacillus soli</name>
    <dbReference type="NCBI Taxonomy" id="1500254"/>
    <lineage>
        <taxon>Bacteria</taxon>
        <taxon>Bacillati</taxon>
        <taxon>Bacillota</taxon>
        <taxon>Bacilli</taxon>
        <taxon>Bacillales</taxon>
        <taxon>Paenibacillaceae</taxon>
        <taxon>Aneurinibacillus group</taxon>
        <taxon>Aneurinibacillus</taxon>
    </lineage>
</organism>
<dbReference type="KEGG" id="asoc:CB4_04044"/>